<dbReference type="EMBL" id="CP066167">
    <property type="protein sequence ID" value="QQD17625.1"/>
    <property type="molecule type" value="Genomic_DNA"/>
</dbReference>
<reference evidence="2 3" key="1">
    <citation type="submission" date="2020-12" db="EMBL/GenBank/DDBJ databases">
        <authorList>
            <person name="Shan Y."/>
        </authorList>
    </citation>
    <scope>NUCLEOTIDE SEQUENCE [LARGE SCALE GENOMIC DNA]</scope>
    <source>
        <strain evidence="3">csc3.9</strain>
    </source>
</reference>
<dbReference type="RefSeq" id="WP_198569124.1">
    <property type="nucleotide sequence ID" value="NZ_CP066167.1"/>
</dbReference>
<evidence type="ECO:0000313" key="2">
    <source>
        <dbReference type="EMBL" id="QQD17625.1"/>
    </source>
</evidence>
<sequence>MQGTVQQQYLKAMGVHSYVPRFQLPGALASEQGNFIPASAAVDVPPRQEQQANEVPAGGVARVDKQASAAARAALDIDVSSAAAPARKAEPSKITDAPAAESSAPRFGATLVDTAIGLMFLTDTSEADLSAAEKRLLANIAKAVGRQFAEESTPAFQASTFSWPMPNAGPLVKGRMAQGKAEARDAFTGFLLSHAERWRGSRLVVMGEALEAYIAADHLDRDGLKVIYHSDVRALMNRAQEKAQLWQKLCASFL</sequence>
<dbReference type="Proteomes" id="UP000596063">
    <property type="component" value="Chromosome"/>
</dbReference>
<protein>
    <submittedName>
        <fullName evidence="2">Uncharacterized protein</fullName>
    </submittedName>
</protein>
<name>A0A7T4QZJ1_9GAMM</name>
<accession>A0A7T4QZJ1</accession>
<feature type="region of interest" description="Disordered" evidence="1">
    <location>
        <begin position="81"/>
        <end position="101"/>
    </location>
</feature>
<evidence type="ECO:0000256" key="1">
    <source>
        <dbReference type="SAM" id="MobiDB-lite"/>
    </source>
</evidence>
<dbReference type="KEGG" id="snan:I6N98_14910"/>
<proteinExistence type="predicted"/>
<keyword evidence="3" id="KW-1185">Reference proteome</keyword>
<organism evidence="2 3">
    <name type="scientific">Spongiibacter nanhainus</name>
    <dbReference type="NCBI Taxonomy" id="2794344"/>
    <lineage>
        <taxon>Bacteria</taxon>
        <taxon>Pseudomonadati</taxon>
        <taxon>Pseudomonadota</taxon>
        <taxon>Gammaproteobacteria</taxon>
        <taxon>Cellvibrionales</taxon>
        <taxon>Spongiibacteraceae</taxon>
        <taxon>Spongiibacter</taxon>
    </lineage>
</organism>
<gene>
    <name evidence="2" type="ORF">I6N98_14910</name>
</gene>
<dbReference type="AlphaFoldDB" id="A0A7T4QZJ1"/>
<evidence type="ECO:0000313" key="3">
    <source>
        <dbReference type="Proteomes" id="UP000596063"/>
    </source>
</evidence>